<protein>
    <submittedName>
        <fullName evidence="1">5258_t:CDS:1</fullName>
    </submittedName>
</protein>
<organism evidence="1 2">
    <name type="scientific">Paraglomus brasilianum</name>
    <dbReference type="NCBI Taxonomy" id="144538"/>
    <lineage>
        <taxon>Eukaryota</taxon>
        <taxon>Fungi</taxon>
        <taxon>Fungi incertae sedis</taxon>
        <taxon>Mucoromycota</taxon>
        <taxon>Glomeromycotina</taxon>
        <taxon>Glomeromycetes</taxon>
        <taxon>Paraglomerales</taxon>
        <taxon>Paraglomeraceae</taxon>
        <taxon>Paraglomus</taxon>
    </lineage>
</organism>
<name>A0A9N9GXW0_9GLOM</name>
<dbReference type="AlphaFoldDB" id="A0A9N9GXW0"/>
<gene>
    <name evidence="1" type="ORF">PBRASI_LOCUS9360</name>
</gene>
<feature type="non-terminal residue" evidence="1">
    <location>
        <position position="1"/>
    </location>
</feature>
<proteinExistence type="predicted"/>
<reference evidence="1" key="1">
    <citation type="submission" date="2021-06" db="EMBL/GenBank/DDBJ databases">
        <authorList>
            <person name="Kallberg Y."/>
            <person name="Tangrot J."/>
            <person name="Rosling A."/>
        </authorList>
    </citation>
    <scope>NUCLEOTIDE SEQUENCE</scope>
    <source>
        <strain evidence="1">BR232B</strain>
    </source>
</reference>
<dbReference type="Proteomes" id="UP000789739">
    <property type="component" value="Unassembled WGS sequence"/>
</dbReference>
<dbReference type="EMBL" id="CAJVPI010001998">
    <property type="protein sequence ID" value="CAG8633111.1"/>
    <property type="molecule type" value="Genomic_DNA"/>
</dbReference>
<sequence length="137" mass="15817">MPNFTLRSLWCQKLFLIEEDIQLLESNVPTPSQPGYQNILTRMLIMLQALKWSIEVNIHDDTEDTALEYQNESMKRIEMLMSESFAADFFNLDLRLSHSAIESKGPQPRKSTSVGETRNGMGYEIISDVSESKLEKW</sequence>
<evidence type="ECO:0000313" key="1">
    <source>
        <dbReference type="EMBL" id="CAG8633111.1"/>
    </source>
</evidence>
<evidence type="ECO:0000313" key="2">
    <source>
        <dbReference type="Proteomes" id="UP000789739"/>
    </source>
</evidence>
<accession>A0A9N9GXW0</accession>
<keyword evidence="2" id="KW-1185">Reference proteome</keyword>
<comment type="caution">
    <text evidence="1">The sequence shown here is derived from an EMBL/GenBank/DDBJ whole genome shotgun (WGS) entry which is preliminary data.</text>
</comment>